<protein>
    <submittedName>
        <fullName evidence="1">Uncharacterized protein</fullName>
    </submittedName>
</protein>
<name>A0A2G8K0H1_STIJA</name>
<keyword evidence="2" id="KW-1185">Reference proteome</keyword>
<reference evidence="1 2" key="1">
    <citation type="journal article" date="2017" name="PLoS Biol.">
        <title>The sea cucumber genome provides insights into morphological evolution and visceral regeneration.</title>
        <authorList>
            <person name="Zhang X."/>
            <person name="Sun L."/>
            <person name="Yuan J."/>
            <person name="Sun Y."/>
            <person name="Gao Y."/>
            <person name="Zhang L."/>
            <person name="Li S."/>
            <person name="Dai H."/>
            <person name="Hamel J.F."/>
            <person name="Liu C."/>
            <person name="Yu Y."/>
            <person name="Liu S."/>
            <person name="Lin W."/>
            <person name="Guo K."/>
            <person name="Jin S."/>
            <person name="Xu P."/>
            <person name="Storey K.B."/>
            <person name="Huan P."/>
            <person name="Zhang T."/>
            <person name="Zhou Y."/>
            <person name="Zhang J."/>
            <person name="Lin C."/>
            <person name="Li X."/>
            <person name="Xing L."/>
            <person name="Huo D."/>
            <person name="Sun M."/>
            <person name="Wang L."/>
            <person name="Mercier A."/>
            <person name="Li F."/>
            <person name="Yang H."/>
            <person name="Xiang J."/>
        </authorList>
    </citation>
    <scope>NUCLEOTIDE SEQUENCE [LARGE SCALE GENOMIC DNA]</scope>
    <source>
        <strain evidence="1">Shaxun</strain>
        <tissue evidence="1">Muscle</tissue>
    </source>
</reference>
<evidence type="ECO:0000313" key="1">
    <source>
        <dbReference type="EMBL" id="PIK41490.1"/>
    </source>
</evidence>
<proteinExistence type="predicted"/>
<dbReference type="EMBL" id="MRZV01001014">
    <property type="protein sequence ID" value="PIK41490.1"/>
    <property type="molecule type" value="Genomic_DNA"/>
</dbReference>
<comment type="caution">
    <text evidence="1">The sequence shown here is derived from an EMBL/GenBank/DDBJ whole genome shotgun (WGS) entry which is preliminary data.</text>
</comment>
<accession>A0A2G8K0H1</accession>
<sequence>MLGEVLRDVILNLKMLLFSWMLRHQILAARMHDKSTVDRLVHWSNEAVLVLRLLQRHREASTEVFNRHSRGRKYDMVAE</sequence>
<gene>
    <name evidence="1" type="ORF">BSL78_21648</name>
</gene>
<dbReference type="Proteomes" id="UP000230750">
    <property type="component" value="Unassembled WGS sequence"/>
</dbReference>
<evidence type="ECO:0000313" key="2">
    <source>
        <dbReference type="Proteomes" id="UP000230750"/>
    </source>
</evidence>
<dbReference type="AlphaFoldDB" id="A0A2G8K0H1"/>
<organism evidence="1 2">
    <name type="scientific">Stichopus japonicus</name>
    <name type="common">Sea cucumber</name>
    <dbReference type="NCBI Taxonomy" id="307972"/>
    <lineage>
        <taxon>Eukaryota</taxon>
        <taxon>Metazoa</taxon>
        <taxon>Echinodermata</taxon>
        <taxon>Eleutherozoa</taxon>
        <taxon>Echinozoa</taxon>
        <taxon>Holothuroidea</taxon>
        <taxon>Aspidochirotacea</taxon>
        <taxon>Aspidochirotida</taxon>
        <taxon>Stichopodidae</taxon>
        <taxon>Apostichopus</taxon>
    </lineage>
</organism>